<evidence type="ECO:0000256" key="19">
    <source>
        <dbReference type="ARBA" id="ARBA00076676"/>
    </source>
</evidence>
<dbReference type="InterPro" id="IPR012163">
    <property type="entry name" value="Sialyl_trans"/>
</dbReference>
<keyword evidence="10 22" id="KW-1133">Transmembrane helix</keyword>
<comment type="caution">
    <text evidence="23">The sequence shown here is derived from an EMBL/GenBank/DDBJ whole genome shotgun (WGS) entry which is preliminary data.</text>
</comment>
<evidence type="ECO:0000256" key="20">
    <source>
        <dbReference type="ARBA" id="ARBA00080062"/>
    </source>
</evidence>
<evidence type="ECO:0000256" key="15">
    <source>
        <dbReference type="ARBA" id="ARBA00034249"/>
    </source>
</evidence>
<evidence type="ECO:0000256" key="6">
    <source>
        <dbReference type="ARBA" id="ARBA00022676"/>
    </source>
</evidence>
<name>A0AAV7C7E2_ENGPU</name>
<evidence type="ECO:0000313" key="24">
    <source>
        <dbReference type="Proteomes" id="UP000824782"/>
    </source>
</evidence>
<dbReference type="GO" id="GO:0005576">
    <property type="term" value="C:extracellular region"/>
    <property type="evidence" value="ECO:0007669"/>
    <property type="project" value="UniProtKB-SubCell"/>
</dbReference>
<dbReference type="EC" id="2.4.3.1" evidence="16"/>
<evidence type="ECO:0000256" key="11">
    <source>
        <dbReference type="ARBA" id="ARBA00023034"/>
    </source>
</evidence>
<comment type="subcellular location">
    <subcellularLocation>
        <location evidence="1">Golgi apparatus</location>
        <location evidence="1">Golgi stack membrane</location>
        <topology evidence="1">Single-pass type II membrane protein</topology>
    </subcellularLocation>
    <subcellularLocation>
        <location evidence="2">Secreted</location>
    </subcellularLocation>
</comment>
<evidence type="ECO:0000256" key="1">
    <source>
        <dbReference type="ARBA" id="ARBA00004447"/>
    </source>
</evidence>
<dbReference type="PIRSF" id="PIRSF005557">
    <property type="entry name" value="Sialyl_trans"/>
    <property type="match status" value="1"/>
</dbReference>
<keyword evidence="11" id="KW-0333">Golgi apparatus</keyword>
<evidence type="ECO:0000256" key="10">
    <source>
        <dbReference type="ARBA" id="ARBA00022989"/>
    </source>
</evidence>
<evidence type="ECO:0000256" key="4">
    <source>
        <dbReference type="ARBA" id="ARBA00006003"/>
    </source>
</evidence>
<dbReference type="EMBL" id="WNYA01000003">
    <property type="protein sequence ID" value="KAG8580551.1"/>
    <property type="molecule type" value="Genomic_DNA"/>
</dbReference>
<organism evidence="23 24">
    <name type="scientific">Engystomops pustulosus</name>
    <name type="common">Tungara frog</name>
    <name type="synonym">Physalaemus pustulosus</name>
    <dbReference type="NCBI Taxonomy" id="76066"/>
    <lineage>
        <taxon>Eukaryota</taxon>
        <taxon>Metazoa</taxon>
        <taxon>Chordata</taxon>
        <taxon>Craniata</taxon>
        <taxon>Vertebrata</taxon>
        <taxon>Euteleostomi</taxon>
        <taxon>Amphibia</taxon>
        <taxon>Batrachia</taxon>
        <taxon>Anura</taxon>
        <taxon>Neobatrachia</taxon>
        <taxon>Hyloidea</taxon>
        <taxon>Leptodactylidae</taxon>
        <taxon>Leiuperinae</taxon>
        <taxon>Engystomops</taxon>
    </lineage>
</organism>
<dbReference type="InterPro" id="IPR038578">
    <property type="entry name" value="GT29-like_sf"/>
</dbReference>
<dbReference type="GO" id="GO:0003835">
    <property type="term" value="F:beta-galactoside alpha-2,6-sialyltransferase activity"/>
    <property type="evidence" value="ECO:0007669"/>
    <property type="project" value="UniProtKB-EC"/>
</dbReference>
<keyword evidence="7" id="KW-0808">Transferase</keyword>
<dbReference type="PANTHER" id="PTHR46059">
    <property type="entry name" value="BETA-GALACTOSIDE ALPHA-2,6-SIALYLTRANSFERASE"/>
    <property type="match status" value="1"/>
</dbReference>
<dbReference type="Proteomes" id="UP000824782">
    <property type="component" value="Unassembled WGS sequence"/>
</dbReference>
<evidence type="ECO:0000313" key="23">
    <source>
        <dbReference type="EMBL" id="KAG8580551.1"/>
    </source>
</evidence>
<evidence type="ECO:0000256" key="9">
    <source>
        <dbReference type="ARBA" id="ARBA00022968"/>
    </source>
</evidence>
<dbReference type="PANTHER" id="PTHR46059:SF2">
    <property type="entry name" value="BETA-GALACTOSIDE ALPHA-2,6-SIALYLTRANSFERASE 1"/>
    <property type="match status" value="1"/>
</dbReference>
<evidence type="ECO:0000256" key="3">
    <source>
        <dbReference type="ARBA" id="ARBA00004922"/>
    </source>
</evidence>
<keyword evidence="8 22" id="KW-0812">Transmembrane</keyword>
<protein>
    <recommendedName>
        <fullName evidence="17">Beta-galactoside alpha-2,6-sialyltransferase 1</fullName>
        <ecNumber evidence="16">2.4.3.1</ecNumber>
    </recommendedName>
    <alternativeName>
        <fullName evidence="20">CMP-N-acetylneuraminate-beta-galactosamide-alpha-2,6-sialyltransferase 1</fullName>
    </alternativeName>
    <alternativeName>
        <fullName evidence="19">ST6Gal I</fullName>
    </alternativeName>
    <alternativeName>
        <fullName evidence="18">Sialyltransferase 1</fullName>
    </alternativeName>
</protein>
<sequence length="398" mass="46501">MVRIFRIFALVISMTVCISCFLYIGLLRNSKYFGNSPKDQFKLTSLTSPTNNSENTTDAPKKLQIKDLPKDRMKSKYRRTKLWERQMTSKDLALRLQKVKKNYIAMNKYKVDFQGRKNQQHSPHEILCHLKYRVNMTTLKESDLPNNTTYESQYLPNQDIHEVVGKLRRCAVVSSAGSMRGSRLGQEIDSHDAVLRFNAAPTEDFESDVGSKTTFRLINSQVITQGEFNFSTNPIYKDVILILWDPAPYTADTYQWFTKPEYKFFEPYREYRRENPEQPFYILKPQTLWQLWNIIQENSPEFIHPNPPSSGSIGTLLMMNICDEVNVYEFLPSWRQTDRCYYFRHYFDSACTYGAYHPLLYEKNLIKKLNQGTEENITNNGKVTLPGLRDLPCSPETG</sequence>
<evidence type="ECO:0000256" key="21">
    <source>
        <dbReference type="PIRSR" id="PIRSR005557-2"/>
    </source>
</evidence>
<evidence type="ECO:0000256" key="8">
    <source>
        <dbReference type="ARBA" id="ARBA00022692"/>
    </source>
</evidence>
<feature type="disulfide bond" evidence="21">
    <location>
        <begin position="170"/>
        <end position="322"/>
    </location>
</feature>
<evidence type="ECO:0000256" key="14">
    <source>
        <dbReference type="ARBA" id="ARBA00023180"/>
    </source>
</evidence>
<keyword evidence="24" id="KW-1185">Reference proteome</keyword>
<comment type="similarity">
    <text evidence="4">Belongs to the glycosyltransferase 29 family.</text>
</comment>
<keyword evidence="9" id="KW-0735">Signal-anchor</keyword>
<evidence type="ECO:0000256" key="5">
    <source>
        <dbReference type="ARBA" id="ARBA00022525"/>
    </source>
</evidence>
<keyword evidence="6" id="KW-0328">Glycosyltransferase</keyword>
<proteinExistence type="inferred from homology"/>
<dbReference type="Gene3D" id="3.90.1480.20">
    <property type="entry name" value="Glycosyl transferase family 29"/>
    <property type="match status" value="1"/>
</dbReference>
<evidence type="ECO:0000256" key="17">
    <source>
        <dbReference type="ARBA" id="ARBA00069321"/>
    </source>
</evidence>
<evidence type="ECO:0000256" key="13">
    <source>
        <dbReference type="ARBA" id="ARBA00023157"/>
    </source>
</evidence>
<evidence type="ECO:0000256" key="12">
    <source>
        <dbReference type="ARBA" id="ARBA00023136"/>
    </source>
</evidence>
<evidence type="ECO:0000256" key="18">
    <source>
        <dbReference type="ARBA" id="ARBA00076526"/>
    </source>
</evidence>
<evidence type="ECO:0000256" key="16">
    <source>
        <dbReference type="ARBA" id="ARBA00034329"/>
    </source>
</evidence>
<keyword evidence="14" id="KW-0325">Glycoprotein</keyword>
<evidence type="ECO:0000256" key="2">
    <source>
        <dbReference type="ARBA" id="ARBA00004613"/>
    </source>
</evidence>
<keyword evidence="12 22" id="KW-0472">Membrane</keyword>
<dbReference type="GO" id="GO:0018279">
    <property type="term" value="P:protein N-linked glycosylation via asparagine"/>
    <property type="evidence" value="ECO:0007669"/>
    <property type="project" value="TreeGrafter"/>
</dbReference>
<evidence type="ECO:0000256" key="7">
    <source>
        <dbReference type="ARBA" id="ARBA00022679"/>
    </source>
</evidence>
<keyword evidence="5" id="KW-0964">Secreted</keyword>
<dbReference type="AlphaFoldDB" id="A0AAV7C7E2"/>
<comment type="pathway">
    <text evidence="3">Protein modification; protein glycosylation.</text>
</comment>
<dbReference type="FunFam" id="3.90.1480.20:FF:000012">
    <property type="entry name" value="ST6 beta-galactoside alpha-2,6-sialyltransferase 1"/>
    <property type="match status" value="1"/>
</dbReference>
<feature type="transmembrane region" description="Helical" evidence="22">
    <location>
        <begin position="7"/>
        <end position="26"/>
    </location>
</feature>
<dbReference type="InterPro" id="IPR001675">
    <property type="entry name" value="Glyco_trans_29"/>
</dbReference>
<dbReference type="GO" id="GO:0032580">
    <property type="term" value="C:Golgi cisterna membrane"/>
    <property type="evidence" value="ECO:0007669"/>
    <property type="project" value="UniProtKB-SubCell"/>
</dbReference>
<dbReference type="GO" id="GO:0097503">
    <property type="term" value="P:sialylation"/>
    <property type="evidence" value="ECO:0007669"/>
    <property type="project" value="TreeGrafter"/>
</dbReference>
<dbReference type="Pfam" id="PF00777">
    <property type="entry name" value="Glyco_transf_29"/>
    <property type="match status" value="1"/>
</dbReference>
<gene>
    <name evidence="23" type="ORF">GDO81_007339</name>
</gene>
<evidence type="ECO:0000256" key="22">
    <source>
        <dbReference type="SAM" id="Phobius"/>
    </source>
</evidence>
<comment type="catalytic activity">
    <reaction evidence="15">
        <text>a beta-D-galactoside + CMP-N-acetyl-beta-neuraminate = an N-acetyl-alpha-neuraminyl-(2-&gt;6)-beta-D-galactosyl derivative + CMP + H(+)</text>
        <dbReference type="Rhea" id="RHEA:52104"/>
        <dbReference type="ChEBI" id="CHEBI:15378"/>
        <dbReference type="ChEBI" id="CHEBI:28034"/>
        <dbReference type="ChEBI" id="CHEBI:57812"/>
        <dbReference type="ChEBI" id="CHEBI:60377"/>
        <dbReference type="ChEBI" id="CHEBI:136398"/>
        <dbReference type="EC" id="2.4.3.1"/>
    </reaction>
</comment>
<keyword evidence="13" id="KW-1015">Disulfide bond</keyword>
<dbReference type="EMBL" id="WNYA01000003">
    <property type="protein sequence ID" value="KAG8580552.1"/>
    <property type="molecule type" value="Genomic_DNA"/>
</dbReference>
<accession>A0AAV7C7E2</accession>
<reference evidence="23" key="1">
    <citation type="thesis" date="2020" institute="ProQuest LLC" country="789 East Eisenhower Parkway, Ann Arbor, MI, USA">
        <title>Comparative Genomics and Chromosome Evolution.</title>
        <authorList>
            <person name="Mudd A.B."/>
        </authorList>
    </citation>
    <scope>NUCLEOTIDE SEQUENCE</scope>
    <source>
        <strain evidence="23">237g6f4</strain>
        <tissue evidence="23">Blood</tissue>
    </source>
</reference>